<dbReference type="AlphaFoldDB" id="K3Y3J9"/>
<reference evidence="2" key="1">
    <citation type="journal article" date="2012" name="Nat. Biotechnol.">
        <title>Reference genome sequence of the model plant Setaria.</title>
        <authorList>
            <person name="Bennetzen J.L."/>
            <person name="Schmutz J."/>
            <person name="Wang H."/>
            <person name="Percifield R."/>
            <person name="Hawkins J."/>
            <person name="Pontaroli A.C."/>
            <person name="Estep M."/>
            <person name="Feng L."/>
            <person name="Vaughn J.N."/>
            <person name="Grimwood J."/>
            <person name="Jenkins J."/>
            <person name="Barry K."/>
            <person name="Lindquist E."/>
            <person name="Hellsten U."/>
            <person name="Deshpande S."/>
            <person name="Wang X."/>
            <person name="Wu X."/>
            <person name="Mitros T."/>
            <person name="Triplett J."/>
            <person name="Yang X."/>
            <person name="Ye C.Y."/>
            <person name="Mauro-Herrera M."/>
            <person name="Wang L."/>
            <person name="Li P."/>
            <person name="Sharma M."/>
            <person name="Sharma R."/>
            <person name="Ronald P.C."/>
            <person name="Panaud O."/>
            <person name="Kellogg E.A."/>
            <person name="Brutnell T.P."/>
            <person name="Doust A.N."/>
            <person name="Tuskan G.A."/>
            <person name="Rokhsar D."/>
            <person name="Devos K.M."/>
        </authorList>
    </citation>
    <scope>NUCLEOTIDE SEQUENCE [LARGE SCALE GENOMIC DNA]</scope>
    <source>
        <strain evidence="2">cv. Yugu1</strain>
    </source>
</reference>
<keyword evidence="2" id="KW-1185">Reference proteome</keyword>
<dbReference type="HOGENOM" id="CLU_3127827_0_0_1"/>
<protein>
    <submittedName>
        <fullName evidence="1">Uncharacterized protein</fullName>
    </submittedName>
</protein>
<dbReference type="InParanoid" id="K3Y3J9"/>
<dbReference type="EnsemblPlants" id="KQL09624">
    <property type="protein sequence ID" value="KQL09624"/>
    <property type="gene ID" value="SETIT_008786mg"/>
</dbReference>
<reference evidence="1" key="2">
    <citation type="submission" date="2018-08" db="UniProtKB">
        <authorList>
            <consortium name="EnsemblPlants"/>
        </authorList>
    </citation>
    <scope>IDENTIFICATION</scope>
    <source>
        <strain evidence="1">Yugu1</strain>
    </source>
</reference>
<name>K3Y3J9_SETIT</name>
<organism evidence="1 2">
    <name type="scientific">Setaria italica</name>
    <name type="common">Foxtail millet</name>
    <name type="synonym">Panicum italicum</name>
    <dbReference type="NCBI Taxonomy" id="4555"/>
    <lineage>
        <taxon>Eukaryota</taxon>
        <taxon>Viridiplantae</taxon>
        <taxon>Streptophyta</taxon>
        <taxon>Embryophyta</taxon>
        <taxon>Tracheophyta</taxon>
        <taxon>Spermatophyta</taxon>
        <taxon>Magnoliopsida</taxon>
        <taxon>Liliopsida</taxon>
        <taxon>Poales</taxon>
        <taxon>Poaceae</taxon>
        <taxon>PACMAD clade</taxon>
        <taxon>Panicoideae</taxon>
        <taxon>Panicodae</taxon>
        <taxon>Paniceae</taxon>
        <taxon>Cenchrinae</taxon>
        <taxon>Setaria</taxon>
    </lineage>
</organism>
<dbReference type="Gramene" id="KQL09624">
    <property type="protein sequence ID" value="KQL09624"/>
    <property type="gene ID" value="SETIT_008786mg"/>
</dbReference>
<dbReference type="EMBL" id="AGNK02002241">
    <property type="status" value="NOT_ANNOTATED_CDS"/>
    <property type="molecule type" value="Genomic_DNA"/>
</dbReference>
<proteinExistence type="predicted"/>
<sequence length="50" mass="5460">MTKVLYNPTIGANIISSECTLHLLGDEPLVPTDKTFWTSSGEILERVGVL</sequence>
<dbReference type="Proteomes" id="UP000004995">
    <property type="component" value="Unassembled WGS sequence"/>
</dbReference>
<evidence type="ECO:0000313" key="2">
    <source>
        <dbReference type="Proteomes" id="UP000004995"/>
    </source>
</evidence>
<accession>K3Y3J9</accession>
<evidence type="ECO:0000313" key="1">
    <source>
        <dbReference type="EnsemblPlants" id="KQL09624"/>
    </source>
</evidence>